<dbReference type="InterPro" id="IPR014001">
    <property type="entry name" value="Helicase_ATP-bd"/>
</dbReference>
<comment type="similarity">
    <text evidence="7">Belongs to the DEAD box helicase family.</text>
</comment>
<evidence type="ECO:0000259" key="9">
    <source>
        <dbReference type="PROSITE" id="PS51192"/>
    </source>
</evidence>
<accession>A0A7S2SCD5</accession>
<dbReference type="AlphaFoldDB" id="A0A7S2SCD5"/>
<dbReference type="Pfam" id="PF00270">
    <property type="entry name" value="DEAD"/>
    <property type="match status" value="1"/>
</dbReference>
<feature type="compositionally biased region" description="Basic and acidic residues" evidence="8">
    <location>
        <begin position="115"/>
        <end position="127"/>
    </location>
</feature>
<dbReference type="InterPro" id="IPR000629">
    <property type="entry name" value="RNA-helicase_DEAD-box_CS"/>
</dbReference>
<proteinExistence type="inferred from homology"/>
<dbReference type="PROSITE" id="PS51192">
    <property type="entry name" value="HELICASE_ATP_BIND_1"/>
    <property type="match status" value="1"/>
</dbReference>
<dbReference type="GO" id="GO:0016787">
    <property type="term" value="F:hydrolase activity"/>
    <property type="evidence" value="ECO:0007669"/>
    <property type="project" value="UniProtKB-KW"/>
</dbReference>
<dbReference type="SMART" id="SM00490">
    <property type="entry name" value="HELICc"/>
    <property type="match status" value="1"/>
</dbReference>
<dbReference type="CDD" id="cd17945">
    <property type="entry name" value="DEADc_DDX23"/>
    <property type="match status" value="1"/>
</dbReference>
<feature type="region of interest" description="Disordered" evidence="8">
    <location>
        <begin position="41"/>
        <end position="99"/>
    </location>
</feature>
<dbReference type="PROSITE" id="PS00039">
    <property type="entry name" value="DEAD_ATP_HELICASE"/>
    <property type="match status" value="1"/>
</dbReference>
<feature type="region of interest" description="Disordered" evidence="8">
    <location>
        <begin position="1"/>
        <end position="22"/>
    </location>
</feature>
<dbReference type="SUPFAM" id="SSF52540">
    <property type="entry name" value="P-loop containing nucleoside triphosphate hydrolases"/>
    <property type="match status" value="1"/>
</dbReference>
<protein>
    <recommendedName>
        <fullName evidence="1">RNA helicase</fullName>
        <ecNumber evidence="1">3.6.4.13</ecNumber>
    </recommendedName>
</protein>
<evidence type="ECO:0000256" key="5">
    <source>
        <dbReference type="ARBA" id="ARBA00022840"/>
    </source>
</evidence>
<feature type="compositionally biased region" description="Basic and acidic residues" evidence="8">
    <location>
        <begin position="59"/>
        <end position="77"/>
    </location>
</feature>
<keyword evidence="4 7" id="KW-0347">Helicase</keyword>
<organism evidence="12">
    <name type="scientific">Mucochytrium quahogii</name>
    <dbReference type="NCBI Taxonomy" id="96639"/>
    <lineage>
        <taxon>Eukaryota</taxon>
        <taxon>Sar</taxon>
        <taxon>Stramenopiles</taxon>
        <taxon>Bigyra</taxon>
        <taxon>Labyrinthulomycetes</taxon>
        <taxon>Thraustochytrida</taxon>
        <taxon>Thraustochytriidae</taxon>
        <taxon>Mucochytrium</taxon>
    </lineage>
</organism>
<evidence type="ECO:0000256" key="7">
    <source>
        <dbReference type="RuleBase" id="RU000492"/>
    </source>
</evidence>
<evidence type="ECO:0000256" key="3">
    <source>
        <dbReference type="ARBA" id="ARBA00022801"/>
    </source>
</evidence>
<evidence type="ECO:0000259" key="11">
    <source>
        <dbReference type="PROSITE" id="PS51195"/>
    </source>
</evidence>
<feature type="compositionally biased region" description="Basic and acidic residues" evidence="8">
    <location>
        <begin position="88"/>
        <end position="99"/>
    </location>
</feature>
<evidence type="ECO:0000313" key="12">
    <source>
        <dbReference type="EMBL" id="CAD9695945.1"/>
    </source>
</evidence>
<dbReference type="InterPro" id="IPR011545">
    <property type="entry name" value="DEAD/DEAH_box_helicase_dom"/>
</dbReference>
<dbReference type="EC" id="3.6.4.13" evidence="1"/>
<dbReference type="Gene3D" id="3.40.50.300">
    <property type="entry name" value="P-loop containing nucleotide triphosphate hydrolases"/>
    <property type="match status" value="2"/>
</dbReference>
<dbReference type="InterPro" id="IPR027417">
    <property type="entry name" value="P-loop_NTPase"/>
</dbReference>
<dbReference type="InterPro" id="IPR001650">
    <property type="entry name" value="Helicase_C-like"/>
</dbReference>
<dbReference type="GO" id="GO:0003724">
    <property type="term" value="F:RNA helicase activity"/>
    <property type="evidence" value="ECO:0007669"/>
    <property type="project" value="UniProtKB-EC"/>
</dbReference>
<name>A0A7S2SCD5_9STRA</name>
<dbReference type="GO" id="GO:0003676">
    <property type="term" value="F:nucleic acid binding"/>
    <property type="evidence" value="ECO:0007669"/>
    <property type="project" value="InterPro"/>
</dbReference>
<dbReference type="Pfam" id="PF00271">
    <property type="entry name" value="Helicase_C"/>
    <property type="match status" value="1"/>
</dbReference>
<feature type="domain" description="Helicase ATP-binding" evidence="9">
    <location>
        <begin position="255"/>
        <end position="457"/>
    </location>
</feature>
<feature type="domain" description="DEAD-box RNA helicase Q" evidence="11">
    <location>
        <begin position="224"/>
        <end position="252"/>
    </location>
</feature>
<keyword evidence="5 7" id="KW-0067">ATP-binding</keyword>
<keyword evidence="2 7" id="KW-0547">Nucleotide-binding</keyword>
<dbReference type="PROSITE" id="PS51194">
    <property type="entry name" value="HELICASE_CTER"/>
    <property type="match status" value="1"/>
</dbReference>
<feature type="short sequence motif" description="Q motif" evidence="6">
    <location>
        <begin position="224"/>
        <end position="252"/>
    </location>
</feature>
<keyword evidence="3 7" id="KW-0378">Hydrolase</keyword>
<dbReference type="CDD" id="cd18787">
    <property type="entry name" value="SF2_C_DEAD"/>
    <property type="match status" value="1"/>
</dbReference>
<evidence type="ECO:0000256" key="8">
    <source>
        <dbReference type="SAM" id="MobiDB-lite"/>
    </source>
</evidence>
<dbReference type="InterPro" id="IPR014014">
    <property type="entry name" value="RNA_helicase_DEAD_Q_motif"/>
</dbReference>
<dbReference type="EMBL" id="HBHK01019980">
    <property type="protein sequence ID" value="CAD9695945.1"/>
    <property type="molecule type" value="Transcribed_RNA"/>
</dbReference>
<feature type="region of interest" description="Disordered" evidence="8">
    <location>
        <begin position="114"/>
        <end position="136"/>
    </location>
</feature>
<feature type="compositionally biased region" description="Basic residues" evidence="8">
    <location>
        <begin position="78"/>
        <end position="87"/>
    </location>
</feature>
<evidence type="ECO:0000259" key="10">
    <source>
        <dbReference type="PROSITE" id="PS51194"/>
    </source>
</evidence>
<evidence type="ECO:0000256" key="4">
    <source>
        <dbReference type="ARBA" id="ARBA00022806"/>
    </source>
</evidence>
<evidence type="ECO:0000256" key="2">
    <source>
        <dbReference type="ARBA" id="ARBA00022741"/>
    </source>
</evidence>
<sequence length="635" mass="72006">MEPPVKSRRVENDPLTMELSEEEKMQARKMAMIAKRAEERALERAKKADNATPRFLTKQQREELKKAKGSGEIDKNNNKRTTKIKLPPRKDTTIEEKERKRLQEKINSRYMPDSTKVKTTEKAKDPGPIRSKSSKSRFKFEWQAEEDTSRAEDDMFVGNFVRRRKHDDLDFLGRKHTKKTGQIRKRDIHWSKKKLDDMNARDWRIVREDFDIIVKGGRIPNPARNWEEMKLPSNIRETVRKLGYQKPSAIQMQAIPIGLQMRDIIGVAETGSGKTAAFVIPLLVYLAKQPRSKVEKCNEDGPLAVIMAPTRELAQQIGDETCKLSASSPIKICVVVGGNSIQEQIQKLNQGCQVVVATPGRLLDCLSNRYIVFNQCNYLVLDEADRMIDMGFEPQVQSVLKAMQCSQKSDLEEEVIEQEKLAREGKGTTRTTIMFSATMAVEKLAREFMRFPAIVRIGDVDTGKNRNITQKVYMVSGEGQKQKLLLSLVSKTHPPVIVFVNSRSGCDIVARFLTEKGHRCRVLHGGKMQGVREANLEGFKTGRYDILIATDVAGRGLDIDNVAHVINYEMASEIDRYSHRIGRTGRAGKKGLASTLLSDQDEPIYRQLASYLKSTGTPVPRELEQKIGGKVEVMY</sequence>
<evidence type="ECO:0000256" key="1">
    <source>
        <dbReference type="ARBA" id="ARBA00012552"/>
    </source>
</evidence>
<dbReference type="SMART" id="SM00487">
    <property type="entry name" value="DEXDc"/>
    <property type="match status" value="1"/>
</dbReference>
<dbReference type="PROSITE" id="PS51195">
    <property type="entry name" value="Q_MOTIF"/>
    <property type="match status" value="1"/>
</dbReference>
<gene>
    <name evidence="12" type="ORF">QSP1433_LOCUS12666</name>
</gene>
<feature type="domain" description="Helicase C-terminal" evidence="10">
    <location>
        <begin position="480"/>
        <end position="627"/>
    </location>
</feature>
<dbReference type="GO" id="GO:0005524">
    <property type="term" value="F:ATP binding"/>
    <property type="evidence" value="ECO:0007669"/>
    <property type="project" value="UniProtKB-KW"/>
</dbReference>
<reference evidence="12" key="1">
    <citation type="submission" date="2021-01" db="EMBL/GenBank/DDBJ databases">
        <authorList>
            <person name="Corre E."/>
            <person name="Pelletier E."/>
            <person name="Niang G."/>
            <person name="Scheremetjew M."/>
            <person name="Finn R."/>
            <person name="Kale V."/>
            <person name="Holt S."/>
            <person name="Cochrane G."/>
            <person name="Meng A."/>
            <person name="Brown T."/>
            <person name="Cohen L."/>
        </authorList>
    </citation>
    <scope>NUCLEOTIDE SEQUENCE</scope>
    <source>
        <strain evidence="12">NY070348D</strain>
    </source>
</reference>
<evidence type="ECO:0000256" key="6">
    <source>
        <dbReference type="PROSITE-ProRule" id="PRU00552"/>
    </source>
</evidence>
<dbReference type="PANTHER" id="PTHR47958">
    <property type="entry name" value="ATP-DEPENDENT RNA HELICASE DBP3"/>
    <property type="match status" value="1"/>
</dbReference>